<dbReference type="InterPro" id="IPR024655">
    <property type="entry name" value="Asl1_glyco_hydro_catalytic"/>
</dbReference>
<gene>
    <name evidence="2" type="ORF">QBC35DRAFT_286739</name>
</gene>
<organism evidence="2 3">
    <name type="scientific">Podospora australis</name>
    <dbReference type="NCBI Taxonomy" id="1536484"/>
    <lineage>
        <taxon>Eukaryota</taxon>
        <taxon>Fungi</taxon>
        <taxon>Dikarya</taxon>
        <taxon>Ascomycota</taxon>
        <taxon>Pezizomycotina</taxon>
        <taxon>Sordariomycetes</taxon>
        <taxon>Sordariomycetidae</taxon>
        <taxon>Sordariales</taxon>
        <taxon>Podosporaceae</taxon>
        <taxon>Podospora</taxon>
    </lineage>
</organism>
<dbReference type="Pfam" id="PF11790">
    <property type="entry name" value="Glyco_hydro_cc"/>
    <property type="match status" value="1"/>
</dbReference>
<protein>
    <recommendedName>
        <fullName evidence="1">Asl1-like glycosyl hydrolase catalytic domain-containing protein</fullName>
    </recommendedName>
</protein>
<dbReference type="PANTHER" id="PTHR34154:SF3">
    <property type="entry name" value="ALKALI-SENSITIVE LINKAGE PROTEIN 1"/>
    <property type="match status" value="1"/>
</dbReference>
<reference evidence="2" key="2">
    <citation type="submission" date="2023-05" db="EMBL/GenBank/DDBJ databases">
        <authorList>
            <consortium name="Lawrence Berkeley National Laboratory"/>
            <person name="Steindorff A."/>
            <person name="Hensen N."/>
            <person name="Bonometti L."/>
            <person name="Westerberg I."/>
            <person name="Brannstrom I.O."/>
            <person name="Guillou S."/>
            <person name="Cros-Aarteil S."/>
            <person name="Calhoun S."/>
            <person name="Haridas S."/>
            <person name="Kuo A."/>
            <person name="Mondo S."/>
            <person name="Pangilinan J."/>
            <person name="Riley R."/>
            <person name="Labutti K."/>
            <person name="Andreopoulos B."/>
            <person name="Lipzen A."/>
            <person name="Chen C."/>
            <person name="Yanf M."/>
            <person name="Daum C."/>
            <person name="Ng V."/>
            <person name="Clum A."/>
            <person name="Ohm R."/>
            <person name="Martin F."/>
            <person name="Silar P."/>
            <person name="Natvig D."/>
            <person name="Lalanne C."/>
            <person name="Gautier V."/>
            <person name="Ament-Velasquez S.L."/>
            <person name="Kruys A."/>
            <person name="Hutchinson M.I."/>
            <person name="Powell A.J."/>
            <person name="Barry K."/>
            <person name="Miller A.N."/>
            <person name="Grigoriev I.V."/>
            <person name="Debuchy R."/>
            <person name="Gladieux P."/>
            <person name="Thoren M.H."/>
            <person name="Johannesson H."/>
        </authorList>
    </citation>
    <scope>NUCLEOTIDE SEQUENCE</scope>
    <source>
        <strain evidence="2">PSN309</strain>
    </source>
</reference>
<keyword evidence="3" id="KW-1185">Reference proteome</keyword>
<comment type="caution">
    <text evidence="2">The sequence shown here is derived from an EMBL/GenBank/DDBJ whole genome shotgun (WGS) entry which is preliminary data.</text>
</comment>
<name>A0AAN6WR97_9PEZI</name>
<accession>A0AAN6WR97</accession>
<dbReference type="GO" id="GO:0071966">
    <property type="term" value="P:fungal-type cell wall polysaccharide metabolic process"/>
    <property type="evidence" value="ECO:0007669"/>
    <property type="project" value="TreeGrafter"/>
</dbReference>
<proteinExistence type="predicted"/>
<evidence type="ECO:0000313" key="2">
    <source>
        <dbReference type="EMBL" id="KAK4186001.1"/>
    </source>
</evidence>
<sequence>MVVRKRLLLWDYTNTRDIPNKINDINYNGPIVSVSNWNAWYPQELKNRLPFRPMVRTPAQLGGDEWTWIRDGAFKYDIVHFYNEPERQNISPQDAANKWKSHMVGILRKQKGKKLVGPSVASDDKGRKWLRDFMNAIGGDKPDYLGVHYYGTDVNAAKKYITDMYNEYKLPIIVSEIACIDRDGKKVERWTVDMANWMDGQGWIKEYGFFGCMRNVADSFVSPAAQLMDKNGNFTALMRKLMNEQPMK</sequence>
<dbReference type="EMBL" id="MU864434">
    <property type="protein sequence ID" value="KAK4186001.1"/>
    <property type="molecule type" value="Genomic_DNA"/>
</dbReference>
<evidence type="ECO:0000259" key="1">
    <source>
        <dbReference type="Pfam" id="PF11790"/>
    </source>
</evidence>
<feature type="domain" description="Asl1-like glycosyl hydrolase catalytic" evidence="1">
    <location>
        <begin position="26"/>
        <end position="238"/>
    </location>
</feature>
<dbReference type="Gene3D" id="3.20.20.80">
    <property type="entry name" value="Glycosidases"/>
    <property type="match status" value="1"/>
</dbReference>
<reference evidence="2" key="1">
    <citation type="journal article" date="2023" name="Mol. Phylogenet. Evol.">
        <title>Genome-scale phylogeny and comparative genomics of the fungal order Sordariales.</title>
        <authorList>
            <person name="Hensen N."/>
            <person name="Bonometti L."/>
            <person name="Westerberg I."/>
            <person name="Brannstrom I.O."/>
            <person name="Guillou S."/>
            <person name="Cros-Aarteil S."/>
            <person name="Calhoun S."/>
            <person name="Haridas S."/>
            <person name="Kuo A."/>
            <person name="Mondo S."/>
            <person name="Pangilinan J."/>
            <person name="Riley R."/>
            <person name="LaButti K."/>
            <person name="Andreopoulos B."/>
            <person name="Lipzen A."/>
            <person name="Chen C."/>
            <person name="Yan M."/>
            <person name="Daum C."/>
            <person name="Ng V."/>
            <person name="Clum A."/>
            <person name="Steindorff A."/>
            <person name="Ohm R.A."/>
            <person name="Martin F."/>
            <person name="Silar P."/>
            <person name="Natvig D.O."/>
            <person name="Lalanne C."/>
            <person name="Gautier V."/>
            <person name="Ament-Velasquez S.L."/>
            <person name="Kruys A."/>
            <person name="Hutchinson M.I."/>
            <person name="Powell A.J."/>
            <person name="Barry K."/>
            <person name="Miller A.N."/>
            <person name="Grigoriev I.V."/>
            <person name="Debuchy R."/>
            <person name="Gladieux P."/>
            <person name="Hiltunen Thoren M."/>
            <person name="Johannesson H."/>
        </authorList>
    </citation>
    <scope>NUCLEOTIDE SEQUENCE</scope>
    <source>
        <strain evidence="2">PSN309</strain>
    </source>
</reference>
<dbReference type="PANTHER" id="PTHR34154">
    <property type="entry name" value="ALKALI-SENSITIVE LINKAGE PROTEIN 1"/>
    <property type="match status" value="1"/>
</dbReference>
<evidence type="ECO:0000313" key="3">
    <source>
        <dbReference type="Proteomes" id="UP001302126"/>
    </source>
</evidence>
<dbReference type="InterPro" id="IPR053183">
    <property type="entry name" value="ASL1"/>
</dbReference>
<dbReference type="SUPFAM" id="SSF51445">
    <property type="entry name" value="(Trans)glycosidases"/>
    <property type="match status" value="1"/>
</dbReference>
<dbReference type="GO" id="GO:0009277">
    <property type="term" value="C:fungal-type cell wall"/>
    <property type="evidence" value="ECO:0007669"/>
    <property type="project" value="TreeGrafter"/>
</dbReference>
<dbReference type="AlphaFoldDB" id="A0AAN6WR97"/>
<dbReference type="InterPro" id="IPR017853">
    <property type="entry name" value="GH"/>
</dbReference>
<dbReference type="Proteomes" id="UP001302126">
    <property type="component" value="Unassembled WGS sequence"/>
</dbReference>